<dbReference type="PROSITE" id="PS00146">
    <property type="entry name" value="BETA_LACTAMASE_A"/>
    <property type="match status" value="1"/>
</dbReference>
<feature type="domain" description="Beta-lactamase-related" evidence="2">
    <location>
        <begin position="61"/>
        <end position="360"/>
    </location>
</feature>
<evidence type="ECO:0000313" key="4">
    <source>
        <dbReference type="Proteomes" id="UP000674234"/>
    </source>
</evidence>
<dbReference type="Gene3D" id="3.40.710.10">
    <property type="entry name" value="DD-peptidase/beta-lactamase superfamily"/>
    <property type="match status" value="1"/>
</dbReference>
<comment type="caution">
    <text evidence="3">The sequence shown here is derived from an EMBL/GenBank/DDBJ whole genome shotgun (WGS) entry which is preliminary data.</text>
</comment>
<dbReference type="AlphaFoldDB" id="A0A940WRM7"/>
<proteinExistence type="predicted"/>
<dbReference type="PANTHER" id="PTHR46825:SF9">
    <property type="entry name" value="BETA-LACTAMASE-RELATED DOMAIN-CONTAINING PROTEIN"/>
    <property type="match status" value="1"/>
</dbReference>
<dbReference type="InterPro" id="IPR023650">
    <property type="entry name" value="Beta-lactam_class-A_AS"/>
</dbReference>
<evidence type="ECO:0000313" key="3">
    <source>
        <dbReference type="EMBL" id="MBP2708662.1"/>
    </source>
</evidence>
<dbReference type="Pfam" id="PF00144">
    <property type="entry name" value="Beta-lactamase"/>
    <property type="match status" value="1"/>
</dbReference>
<keyword evidence="1" id="KW-0732">Signal</keyword>
<dbReference type="PANTHER" id="PTHR46825">
    <property type="entry name" value="D-ALANYL-D-ALANINE-CARBOXYPEPTIDASE/ENDOPEPTIDASE AMPH"/>
    <property type="match status" value="1"/>
</dbReference>
<feature type="signal peptide" evidence="1">
    <location>
        <begin position="1"/>
        <end position="22"/>
    </location>
</feature>
<dbReference type="RefSeq" id="WP_210159920.1">
    <property type="nucleotide sequence ID" value="NZ_JAFCNB010000041.1"/>
</dbReference>
<feature type="chain" id="PRO_5036979464" evidence="1">
    <location>
        <begin position="23"/>
        <end position="575"/>
    </location>
</feature>
<dbReference type="EMBL" id="JAFCNB010000041">
    <property type="protein sequence ID" value="MBP2708662.1"/>
    <property type="molecule type" value="Genomic_DNA"/>
</dbReference>
<dbReference type="InterPro" id="IPR050491">
    <property type="entry name" value="AmpC-like"/>
</dbReference>
<organism evidence="3 4">
    <name type="scientific">Microbispora oryzae</name>
    <dbReference type="NCBI Taxonomy" id="2806554"/>
    <lineage>
        <taxon>Bacteria</taxon>
        <taxon>Bacillati</taxon>
        <taxon>Actinomycetota</taxon>
        <taxon>Actinomycetes</taxon>
        <taxon>Streptosporangiales</taxon>
        <taxon>Streptosporangiaceae</taxon>
        <taxon>Microbispora</taxon>
    </lineage>
</organism>
<gene>
    <name evidence="3" type="ORF">JOL79_33310</name>
</gene>
<dbReference type="SUPFAM" id="SSF56601">
    <property type="entry name" value="beta-lactamase/transpeptidase-like"/>
    <property type="match status" value="1"/>
</dbReference>
<dbReference type="InterPro" id="IPR012338">
    <property type="entry name" value="Beta-lactam/transpept-like"/>
</dbReference>
<dbReference type="InterPro" id="IPR001466">
    <property type="entry name" value="Beta-lactam-related"/>
</dbReference>
<sequence>MRGLLTGLTVAALLTAACGTGAGREGTAARPAGTPRTAATAACAPGIENALRAWAGAGFSGSIAILRDGAIECRAAYGMADVAEGRPNTSGTVFSIGSVTKAVTAAAILRLADEGRLSLDDRVGTLLPRLRGPVAKATIRQLLVHTSGLNGTHGGDDEPLSRDQALKAIGRLKLAFRPGAGYVYSNAGYTLLALVVEQLTGGYRDYLSSTVLRLPGGRLAGGFWDGRPAAPGPRAVGYLEDGRTGHQGGFAGPYWGVEGNGGLAMTVPDLASWTYALFTGQVISPASAQVVARPGRPLGGGRAETPGWVSYDRSLYGERFLSTAGGGGEVGHNAVVAWVPGQRRVVAIASNTPKVSAEDLLRAVGPALLAGRPLPRPSAAASARDLTDMVGTYQLAKGGRFTVTAAAGRLTVSATGADAVDALAPPRAGGGTDGSGGTGRTDAALRAHEQRVLALLNGATQEGRRERASLEKAFGALSGLALAGTITEGSDIRTYVSLTTGKGPILGWYAVNDEGGVKAAQVPAEPPALTLLPAGDGLFRPDDPTGAGPRIDVAFAGGRMTITGARGTLTAERTG</sequence>
<keyword evidence="4" id="KW-1185">Reference proteome</keyword>
<evidence type="ECO:0000259" key="2">
    <source>
        <dbReference type="Pfam" id="PF00144"/>
    </source>
</evidence>
<protein>
    <submittedName>
        <fullName evidence="3">Beta-lactamase family protein</fullName>
    </submittedName>
</protein>
<evidence type="ECO:0000256" key="1">
    <source>
        <dbReference type="SAM" id="SignalP"/>
    </source>
</evidence>
<reference evidence="3" key="1">
    <citation type="submission" date="2021-02" db="EMBL/GenBank/DDBJ databases">
        <title>Draft genome sequence of Microbispora sp. RL4-1S isolated from rice leaves in Thailand.</title>
        <authorList>
            <person name="Muangham S."/>
            <person name="Duangmal K."/>
        </authorList>
    </citation>
    <scope>NUCLEOTIDE SEQUENCE</scope>
    <source>
        <strain evidence="3">RL4-1S</strain>
    </source>
</reference>
<dbReference type="PROSITE" id="PS51257">
    <property type="entry name" value="PROKAR_LIPOPROTEIN"/>
    <property type="match status" value="1"/>
</dbReference>
<accession>A0A940WRM7</accession>
<name>A0A940WRM7_9ACTN</name>
<dbReference type="Proteomes" id="UP000674234">
    <property type="component" value="Unassembled WGS sequence"/>
</dbReference>